<feature type="transmembrane region" description="Helical" evidence="1">
    <location>
        <begin position="60"/>
        <end position="79"/>
    </location>
</feature>
<protein>
    <submittedName>
        <fullName evidence="2">Uncharacterized protein</fullName>
    </submittedName>
</protein>
<accession>A0A453G174</accession>
<organism evidence="2 3">
    <name type="scientific">Aegilops tauschii subsp. strangulata</name>
    <name type="common">Goatgrass</name>
    <dbReference type="NCBI Taxonomy" id="200361"/>
    <lineage>
        <taxon>Eukaryota</taxon>
        <taxon>Viridiplantae</taxon>
        <taxon>Streptophyta</taxon>
        <taxon>Embryophyta</taxon>
        <taxon>Tracheophyta</taxon>
        <taxon>Spermatophyta</taxon>
        <taxon>Magnoliopsida</taxon>
        <taxon>Liliopsida</taxon>
        <taxon>Poales</taxon>
        <taxon>Poaceae</taxon>
        <taxon>BOP clade</taxon>
        <taxon>Pooideae</taxon>
        <taxon>Triticodae</taxon>
        <taxon>Triticeae</taxon>
        <taxon>Triticinae</taxon>
        <taxon>Aegilops</taxon>
    </lineage>
</organism>
<evidence type="ECO:0000256" key="1">
    <source>
        <dbReference type="SAM" id="Phobius"/>
    </source>
</evidence>
<keyword evidence="1" id="KW-1133">Transmembrane helix</keyword>
<dbReference type="AlphaFoldDB" id="A0A453G174"/>
<reference evidence="3" key="2">
    <citation type="journal article" date="2017" name="Nat. Plants">
        <title>The Aegilops tauschii genome reveals multiple impacts of transposons.</title>
        <authorList>
            <person name="Zhao G."/>
            <person name="Zou C."/>
            <person name="Li K."/>
            <person name="Wang K."/>
            <person name="Li T."/>
            <person name="Gao L."/>
            <person name="Zhang X."/>
            <person name="Wang H."/>
            <person name="Yang Z."/>
            <person name="Liu X."/>
            <person name="Jiang W."/>
            <person name="Mao L."/>
            <person name="Kong X."/>
            <person name="Jiao Y."/>
            <person name="Jia J."/>
        </authorList>
    </citation>
    <scope>NUCLEOTIDE SEQUENCE [LARGE SCALE GENOMIC DNA]</scope>
    <source>
        <strain evidence="3">cv. AL8/78</strain>
    </source>
</reference>
<keyword evidence="1" id="KW-0472">Membrane</keyword>
<evidence type="ECO:0000313" key="2">
    <source>
        <dbReference type="EnsemblPlants" id="AET3Gv20850400.25"/>
    </source>
</evidence>
<dbReference type="EnsemblPlants" id="AET3Gv20850400.25">
    <property type="protein sequence ID" value="AET3Gv20850400.25"/>
    <property type="gene ID" value="AET3Gv20850400"/>
</dbReference>
<dbReference type="Gramene" id="AET3Gv20850400.25">
    <property type="protein sequence ID" value="AET3Gv20850400.25"/>
    <property type="gene ID" value="AET3Gv20850400"/>
</dbReference>
<feature type="transmembrane region" description="Helical" evidence="1">
    <location>
        <begin position="7"/>
        <end position="27"/>
    </location>
</feature>
<evidence type="ECO:0000313" key="3">
    <source>
        <dbReference type="Proteomes" id="UP000015105"/>
    </source>
</evidence>
<keyword evidence="3" id="KW-1185">Reference proteome</keyword>
<sequence>AFLHDSFYRISSFDVILTVLVLVLLLYSPVDSYYVYILNLNLVFLNKLKSHLRTEDKLCLCNPSSVMPFFVVLILLQLGNTCLHKGKNYILYRFEQMRDMFPLSNNLCSFAENKIMSMQVYWFR</sequence>
<reference evidence="2" key="4">
    <citation type="submission" date="2019-03" db="UniProtKB">
        <authorList>
            <consortium name="EnsemblPlants"/>
        </authorList>
    </citation>
    <scope>IDENTIFICATION</scope>
</reference>
<proteinExistence type="predicted"/>
<name>A0A453G174_AEGTS</name>
<reference evidence="2" key="5">
    <citation type="journal article" date="2021" name="G3 (Bethesda)">
        <title>Aegilops tauschii genome assembly Aet v5.0 features greater sequence contiguity and improved annotation.</title>
        <authorList>
            <person name="Wang L."/>
            <person name="Zhu T."/>
            <person name="Rodriguez J.C."/>
            <person name="Deal K.R."/>
            <person name="Dubcovsky J."/>
            <person name="McGuire P.E."/>
            <person name="Lux T."/>
            <person name="Spannagl M."/>
            <person name="Mayer K.F.X."/>
            <person name="Baldrich P."/>
            <person name="Meyers B.C."/>
            <person name="Huo N."/>
            <person name="Gu Y.Q."/>
            <person name="Zhou H."/>
            <person name="Devos K.M."/>
            <person name="Bennetzen J.L."/>
            <person name="Unver T."/>
            <person name="Budak H."/>
            <person name="Gulick P.J."/>
            <person name="Galiba G."/>
            <person name="Kalapos B."/>
            <person name="Nelson D.R."/>
            <person name="Li P."/>
            <person name="You F.M."/>
            <person name="Luo M.C."/>
            <person name="Dvorak J."/>
        </authorList>
    </citation>
    <scope>NUCLEOTIDE SEQUENCE [LARGE SCALE GENOMIC DNA]</scope>
    <source>
        <strain evidence="2">cv. AL8/78</strain>
    </source>
</reference>
<dbReference type="Proteomes" id="UP000015105">
    <property type="component" value="Chromosome 3D"/>
</dbReference>
<reference evidence="2" key="3">
    <citation type="journal article" date="2017" name="Nature">
        <title>Genome sequence of the progenitor of the wheat D genome Aegilops tauschii.</title>
        <authorList>
            <person name="Luo M.C."/>
            <person name="Gu Y.Q."/>
            <person name="Puiu D."/>
            <person name="Wang H."/>
            <person name="Twardziok S.O."/>
            <person name="Deal K.R."/>
            <person name="Huo N."/>
            <person name="Zhu T."/>
            <person name="Wang L."/>
            <person name="Wang Y."/>
            <person name="McGuire P.E."/>
            <person name="Liu S."/>
            <person name="Long H."/>
            <person name="Ramasamy R.K."/>
            <person name="Rodriguez J.C."/>
            <person name="Van S.L."/>
            <person name="Yuan L."/>
            <person name="Wang Z."/>
            <person name="Xia Z."/>
            <person name="Xiao L."/>
            <person name="Anderson O.D."/>
            <person name="Ouyang S."/>
            <person name="Liang Y."/>
            <person name="Zimin A.V."/>
            <person name="Pertea G."/>
            <person name="Qi P."/>
            <person name="Bennetzen J.L."/>
            <person name="Dai X."/>
            <person name="Dawson M.W."/>
            <person name="Muller H.G."/>
            <person name="Kugler K."/>
            <person name="Rivarola-Duarte L."/>
            <person name="Spannagl M."/>
            <person name="Mayer K.F.X."/>
            <person name="Lu F.H."/>
            <person name="Bevan M.W."/>
            <person name="Leroy P."/>
            <person name="Li P."/>
            <person name="You F.M."/>
            <person name="Sun Q."/>
            <person name="Liu Z."/>
            <person name="Lyons E."/>
            <person name="Wicker T."/>
            <person name="Salzberg S.L."/>
            <person name="Devos K.M."/>
            <person name="Dvorak J."/>
        </authorList>
    </citation>
    <scope>NUCLEOTIDE SEQUENCE [LARGE SCALE GENOMIC DNA]</scope>
    <source>
        <strain evidence="2">cv. AL8/78</strain>
    </source>
</reference>
<keyword evidence="1" id="KW-0812">Transmembrane</keyword>
<reference evidence="3" key="1">
    <citation type="journal article" date="2014" name="Science">
        <title>Ancient hybridizations among the ancestral genomes of bread wheat.</title>
        <authorList>
            <consortium name="International Wheat Genome Sequencing Consortium,"/>
            <person name="Marcussen T."/>
            <person name="Sandve S.R."/>
            <person name="Heier L."/>
            <person name="Spannagl M."/>
            <person name="Pfeifer M."/>
            <person name="Jakobsen K.S."/>
            <person name="Wulff B.B."/>
            <person name="Steuernagel B."/>
            <person name="Mayer K.F."/>
            <person name="Olsen O.A."/>
        </authorList>
    </citation>
    <scope>NUCLEOTIDE SEQUENCE [LARGE SCALE GENOMIC DNA]</scope>
    <source>
        <strain evidence="3">cv. AL8/78</strain>
    </source>
</reference>